<dbReference type="Pfam" id="PF08843">
    <property type="entry name" value="AbiEii"/>
    <property type="match status" value="1"/>
</dbReference>
<sequence>MIKSTTYHPDWIFELRSRLGRKYDPKLIEKVVYALTFLEQLKVNKLDFIFKGGTALLLATEEPKRFSIDIDIITEENQKGIEAILDKISKEEIFTHWEDDNDRKHTPDAPIGHYKMYYDSAIDGKNEPILLDLLFAPNPYPELMQVPISHNWIETQGEPILVNMPTFDSILGDKLTAFAPQTTGILYTKNRPVEIIKQLFDVAFLMDNLKDLPLVRKSYLQVVAEEIGFRKLDIEPIEVLEDTQQNCFTLSTRDKSEAFNHLQTGITNFTNFTLIRFNIDEAIIAAAKVAYLSEILKREGQSIERYNDPMDIKDWLIELAPYNRLNKLKKSNPEAFFYWYKVIVLYQQQELVLSQTDTATFNTAYSYYRSREGNFSTSDPIIKVQSKIKENCPFVGYNRNELSLMLKVIDENIAFMQEYEYVGLDFQTSVMNKRKVLEPLSNLRTRVKYKIDAR</sequence>
<dbReference type="Proteomes" id="UP000237640">
    <property type="component" value="Unassembled WGS sequence"/>
</dbReference>
<dbReference type="Gene3D" id="3.10.450.620">
    <property type="entry name" value="JHP933, nucleotidyltransferase-like core domain"/>
    <property type="match status" value="1"/>
</dbReference>
<dbReference type="EMBL" id="PVYX01000001">
    <property type="protein sequence ID" value="PRX57371.1"/>
    <property type="molecule type" value="Genomic_DNA"/>
</dbReference>
<organism evidence="1 2">
    <name type="scientific">Flagellimonas meridianipacifica</name>
    <dbReference type="NCBI Taxonomy" id="1080225"/>
    <lineage>
        <taxon>Bacteria</taxon>
        <taxon>Pseudomonadati</taxon>
        <taxon>Bacteroidota</taxon>
        <taxon>Flavobacteriia</taxon>
        <taxon>Flavobacteriales</taxon>
        <taxon>Flavobacteriaceae</taxon>
        <taxon>Flagellimonas</taxon>
    </lineage>
</organism>
<dbReference type="GO" id="GO:0016740">
    <property type="term" value="F:transferase activity"/>
    <property type="evidence" value="ECO:0007669"/>
    <property type="project" value="UniProtKB-KW"/>
</dbReference>
<keyword evidence="2" id="KW-1185">Reference proteome</keyword>
<accession>A0A2T0MIG4</accession>
<evidence type="ECO:0000313" key="1">
    <source>
        <dbReference type="EMBL" id="PRX57371.1"/>
    </source>
</evidence>
<reference evidence="1 2" key="1">
    <citation type="submission" date="2018-03" db="EMBL/GenBank/DDBJ databases">
        <title>Genomic Encyclopedia of Archaeal and Bacterial Type Strains, Phase II (KMG-II): from individual species to whole genera.</title>
        <authorList>
            <person name="Goeker M."/>
        </authorList>
    </citation>
    <scope>NUCLEOTIDE SEQUENCE [LARGE SCALE GENOMIC DNA]</scope>
    <source>
        <strain evidence="1 2">DSM 25027</strain>
    </source>
</reference>
<comment type="caution">
    <text evidence="1">The sequence shown here is derived from an EMBL/GenBank/DDBJ whole genome shotgun (WGS) entry which is preliminary data.</text>
</comment>
<dbReference type="InterPro" id="IPR014942">
    <property type="entry name" value="AbiEii"/>
</dbReference>
<keyword evidence="1" id="KW-0808">Transferase</keyword>
<protein>
    <submittedName>
        <fullName evidence="1">Nucleotidyltransferase AbiEii toxin of type IV toxin-antitoxin system</fullName>
    </submittedName>
</protein>
<gene>
    <name evidence="1" type="ORF">CLV81_1375</name>
</gene>
<dbReference type="OrthoDB" id="42373at2"/>
<name>A0A2T0MIG4_9FLAO</name>
<dbReference type="AlphaFoldDB" id="A0A2T0MIG4"/>
<evidence type="ECO:0000313" key="2">
    <source>
        <dbReference type="Proteomes" id="UP000237640"/>
    </source>
</evidence>
<proteinExistence type="predicted"/>
<dbReference type="RefSeq" id="WP_106144271.1">
    <property type="nucleotide sequence ID" value="NZ_PVYX01000001.1"/>
</dbReference>